<dbReference type="InterPro" id="IPR036661">
    <property type="entry name" value="Luciferase-like_sf"/>
</dbReference>
<dbReference type="CDD" id="cd01097">
    <property type="entry name" value="Tetrahydromethanopterin_reductase"/>
    <property type="match status" value="1"/>
</dbReference>
<evidence type="ECO:0000313" key="3">
    <source>
        <dbReference type="EMBL" id="PSN82254.1"/>
    </source>
</evidence>
<comment type="caution">
    <text evidence="3">The sequence shown here is derived from an EMBL/GenBank/DDBJ whole genome shotgun (WGS) entry which is preliminary data.</text>
</comment>
<evidence type="ECO:0000256" key="1">
    <source>
        <dbReference type="ARBA" id="ARBA00023002"/>
    </source>
</evidence>
<evidence type="ECO:0000259" key="2">
    <source>
        <dbReference type="Pfam" id="PF00296"/>
    </source>
</evidence>
<dbReference type="SUPFAM" id="SSF51679">
    <property type="entry name" value="Bacterial luciferase-like"/>
    <property type="match status" value="1"/>
</dbReference>
<proteinExistence type="predicted"/>
<feature type="domain" description="Luciferase-like" evidence="2">
    <location>
        <begin position="16"/>
        <end position="284"/>
    </location>
</feature>
<dbReference type="PANTHER" id="PTHR43244:SF1">
    <property type="entry name" value="5,10-METHYLENETETRAHYDROMETHANOPTERIN REDUCTASE"/>
    <property type="match status" value="1"/>
</dbReference>
<dbReference type="AlphaFoldDB" id="A0A2R6A797"/>
<dbReference type="Proteomes" id="UP000240880">
    <property type="component" value="Unassembled WGS sequence"/>
</dbReference>
<dbReference type="GO" id="GO:0016705">
    <property type="term" value="F:oxidoreductase activity, acting on paired donors, with incorporation or reduction of molecular oxygen"/>
    <property type="evidence" value="ECO:0007669"/>
    <property type="project" value="InterPro"/>
</dbReference>
<protein>
    <submittedName>
        <fullName evidence="3">LLM class flavin-dependent oxidoreductase</fullName>
    </submittedName>
</protein>
<evidence type="ECO:0000313" key="4">
    <source>
        <dbReference type="Proteomes" id="UP000240880"/>
    </source>
</evidence>
<dbReference type="InterPro" id="IPR011251">
    <property type="entry name" value="Luciferase-like_dom"/>
</dbReference>
<dbReference type="Pfam" id="PF00296">
    <property type="entry name" value="Bac_luciferase"/>
    <property type="match status" value="1"/>
</dbReference>
<accession>A0A2R6A797</accession>
<organism evidence="3 4">
    <name type="scientific">Candidatus Marsarchaeota G1 archaeon OSP_D</name>
    <dbReference type="NCBI Taxonomy" id="1978155"/>
    <lineage>
        <taxon>Archaea</taxon>
        <taxon>Candidatus Marsarchaeota</taxon>
        <taxon>Candidatus Marsarchaeota group 1</taxon>
    </lineage>
</organism>
<dbReference type="Gene3D" id="3.20.20.30">
    <property type="entry name" value="Luciferase-like domain"/>
    <property type="match status" value="1"/>
</dbReference>
<gene>
    <name evidence="3" type="ORF">B9Q01_08575</name>
</gene>
<dbReference type="EMBL" id="NEXC01000088">
    <property type="protein sequence ID" value="PSN82254.1"/>
    <property type="molecule type" value="Genomic_DNA"/>
</dbReference>
<keyword evidence="1" id="KW-0560">Oxidoreductase</keyword>
<name>A0A2R6A797_9ARCH</name>
<dbReference type="PANTHER" id="PTHR43244">
    <property type="match status" value="1"/>
</dbReference>
<dbReference type="InterPro" id="IPR050564">
    <property type="entry name" value="F420-G6PD/mer"/>
</dbReference>
<sequence length="307" mass="33910">MLSGNGDLSSTLIASISQKVEERGFYALWFGETTLRDAGVLAGIAAFVTKKLALGTSIINVFTRTPGQLAMLGATLSELSGGRFTLGLGVSTPSIVQGWHGVNYERPLKRMEETLKLLKKYFSFERFNYQGEFFSPTNARLKLRSSPRIAVAALNPKMIQLASQHADQVILNLYPVEKVKYVLPLTKSAESSVMLYCVIASDEKALDAAKELLAFYGSSQAYARLFASFGFSEEAKAMLNAWERKDREGAKRAVTQKMVEDLMVLGDIKLLRDRVKQYHEVGISEVLIAPSPFGDFLGNIKAVVENY</sequence>
<reference evidence="3 4" key="1">
    <citation type="submission" date="2017-04" db="EMBL/GenBank/DDBJ databases">
        <title>Novel microbial lineages endemic to geothermal iron-oxide mats fill important gaps in the evolutionary history of Archaea.</title>
        <authorList>
            <person name="Jay Z.J."/>
            <person name="Beam J.P."/>
            <person name="Dlakic M."/>
            <person name="Rusch D.B."/>
            <person name="Kozubal M.A."/>
            <person name="Inskeep W.P."/>
        </authorList>
    </citation>
    <scope>NUCLEOTIDE SEQUENCE [LARGE SCALE GENOMIC DNA]</scope>
    <source>
        <strain evidence="3">OSP_D</strain>
    </source>
</reference>